<protein>
    <submittedName>
        <fullName evidence="3">Aldo/keto reductase</fullName>
    </submittedName>
</protein>
<dbReference type="PANTHER" id="PTHR43364">
    <property type="entry name" value="NADH-SPECIFIC METHYLGLYOXAL REDUCTASE-RELATED"/>
    <property type="match status" value="1"/>
</dbReference>
<dbReference type="OrthoDB" id="5488419at2"/>
<dbReference type="GO" id="GO:0005829">
    <property type="term" value="C:cytosol"/>
    <property type="evidence" value="ECO:0007669"/>
    <property type="project" value="TreeGrafter"/>
</dbReference>
<gene>
    <name evidence="3" type="ORF">D3878_17200</name>
</gene>
<dbReference type="RefSeq" id="WP_119786602.1">
    <property type="nucleotide sequence ID" value="NZ_QYUQ01000002.1"/>
</dbReference>
<dbReference type="Proteomes" id="UP000266327">
    <property type="component" value="Unassembled WGS sequence"/>
</dbReference>
<dbReference type="EMBL" id="QYUQ01000002">
    <property type="protein sequence ID" value="RJG03103.1"/>
    <property type="molecule type" value="Genomic_DNA"/>
</dbReference>
<dbReference type="SUPFAM" id="SSF51430">
    <property type="entry name" value="NAD(P)-linked oxidoreductase"/>
    <property type="match status" value="1"/>
</dbReference>
<organism evidence="3 4">
    <name type="scientific">Noviherbaspirillum sedimenti</name>
    <dbReference type="NCBI Taxonomy" id="2320865"/>
    <lineage>
        <taxon>Bacteria</taxon>
        <taxon>Pseudomonadati</taxon>
        <taxon>Pseudomonadota</taxon>
        <taxon>Betaproteobacteria</taxon>
        <taxon>Burkholderiales</taxon>
        <taxon>Oxalobacteraceae</taxon>
        <taxon>Noviherbaspirillum</taxon>
    </lineage>
</organism>
<evidence type="ECO:0000256" key="1">
    <source>
        <dbReference type="ARBA" id="ARBA00023002"/>
    </source>
</evidence>
<reference evidence="4" key="1">
    <citation type="submission" date="2018-09" db="EMBL/GenBank/DDBJ databases">
        <authorList>
            <person name="Zhu H."/>
        </authorList>
    </citation>
    <scope>NUCLEOTIDE SEQUENCE [LARGE SCALE GENOMIC DNA]</scope>
    <source>
        <strain evidence="4">K1S02-23</strain>
    </source>
</reference>
<dbReference type="Pfam" id="PF00248">
    <property type="entry name" value="Aldo_ket_red"/>
    <property type="match status" value="1"/>
</dbReference>
<keyword evidence="1" id="KW-0560">Oxidoreductase</keyword>
<dbReference type="Gene3D" id="3.20.20.100">
    <property type="entry name" value="NADP-dependent oxidoreductase domain"/>
    <property type="match status" value="1"/>
</dbReference>
<dbReference type="GO" id="GO:0016491">
    <property type="term" value="F:oxidoreductase activity"/>
    <property type="evidence" value="ECO:0007669"/>
    <property type="project" value="UniProtKB-KW"/>
</dbReference>
<dbReference type="CDD" id="cd19080">
    <property type="entry name" value="AKR_AKR9A_9B"/>
    <property type="match status" value="1"/>
</dbReference>
<dbReference type="InterPro" id="IPR036812">
    <property type="entry name" value="NAD(P)_OxRdtase_dom_sf"/>
</dbReference>
<name>A0A3A3G3N1_9BURK</name>
<feature type="domain" description="NADP-dependent oxidoreductase" evidence="2">
    <location>
        <begin position="15"/>
        <end position="316"/>
    </location>
</feature>
<comment type="caution">
    <text evidence="3">The sequence shown here is derived from an EMBL/GenBank/DDBJ whole genome shotgun (WGS) entry which is preliminary data.</text>
</comment>
<sequence>MRFKLLGQSGLRVSELCYGTMTFGQGRGTWGATKEDSRNSFRCFVDAGGNFFDTANSYQAGDSEVFLAEFMGARRHDYVVATKFTMGGRPNDPNSWGNHRKSMIQAVEGSLRRLNTDYIDLYWMHAWDQLTPQEEVLRALDDLVRSGKVLYIGLSDTPAWVVSRSQAIAELRGWSTLAAIQMPYSLVERTPERELLPMATSLGMSILSWGGLAAGMLSGKYKSAAQAGEVNGRLTSTDQSRTKVLSDRNFSIVAAVESIAAGIGAKPSQVALAWVRTRSPAIIPVLGARTAAQLAENLGCLDLQLDSEQLEQLENVSAIEHGFPTDFLGSDMIQSMLYQNMRPQIDAPIRVPKV</sequence>
<evidence type="ECO:0000313" key="4">
    <source>
        <dbReference type="Proteomes" id="UP000266327"/>
    </source>
</evidence>
<dbReference type="PANTHER" id="PTHR43364:SF4">
    <property type="entry name" value="NAD(P)-LINKED OXIDOREDUCTASE SUPERFAMILY PROTEIN"/>
    <property type="match status" value="1"/>
</dbReference>
<evidence type="ECO:0000259" key="2">
    <source>
        <dbReference type="Pfam" id="PF00248"/>
    </source>
</evidence>
<proteinExistence type="predicted"/>
<evidence type="ECO:0000313" key="3">
    <source>
        <dbReference type="EMBL" id="RJG03103.1"/>
    </source>
</evidence>
<dbReference type="InterPro" id="IPR050523">
    <property type="entry name" value="AKR_Detox_Biosynth"/>
</dbReference>
<dbReference type="InterPro" id="IPR023210">
    <property type="entry name" value="NADP_OxRdtase_dom"/>
</dbReference>
<dbReference type="AlphaFoldDB" id="A0A3A3G3N1"/>
<accession>A0A3A3G3N1</accession>
<dbReference type="FunFam" id="3.20.20.100:FF:000004">
    <property type="entry name" value="Oxidoreductase, aldo/keto reductase"/>
    <property type="match status" value="1"/>
</dbReference>
<keyword evidence="4" id="KW-1185">Reference proteome</keyword>